<comment type="subcellular location">
    <subcellularLocation>
        <location evidence="1">Membrane</location>
        <topology evidence="1">Single-pass membrane protein</topology>
    </subcellularLocation>
</comment>
<dbReference type="Proteomes" id="UP000828251">
    <property type="component" value="Unassembled WGS sequence"/>
</dbReference>
<dbReference type="Pfam" id="PF13947">
    <property type="entry name" value="GUB_WAK_bind"/>
    <property type="match status" value="1"/>
</dbReference>
<evidence type="ECO:0000256" key="1">
    <source>
        <dbReference type="ARBA" id="ARBA00004167"/>
    </source>
</evidence>
<reference evidence="9 10" key="1">
    <citation type="journal article" date="2021" name="Plant Biotechnol. J.">
        <title>Multi-omics assisted identification of the key and species-specific regulatory components of drought-tolerant mechanisms in Gossypium stocksii.</title>
        <authorList>
            <person name="Yu D."/>
            <person name="Ke L."/>
            <person name="Zhang D."/>
            <person name="Wu Y."/>
            <person name="Sun Y."/>
            <person name="Mei J."/>
            <person name="Sun J."/>
            <person name="Sun Y."/>
        </authorList>
    </citation>
    <scope>NUCLEOTIDE SEQUENCE [LARGE SCALE GENOMIC DNA]</scope>
    <source>
        <strain evidence="10">cv. E1</strain>
        <tissue evidence="9">Leaf</tissue>
    </source>
</reference>
<keyword evidence="3 7" id="KW-0732">Signal</keyword>
<evidence type="ECO:0000259" key="8">
    <source>
        <dbReference type="PROSITE" id="PS50011"/>
    </source>
</evidence>
<evidence type="ECO:0000256" key="4">
    <source>
        <dbReference type="ARBA" id="ARBA00022989"/>
    </source>
</evidence>
<gene>
    <name evidence="9" type="ORF">J1N35_030178</name>
</gene>
<evidence type="ECO:0000256" key="2">
    <source>
        <dbReference type="ARBA" id="ARBA00022692"/>
    </source>
</evidence>
<sequence length="445" mass="48871">MGFRCMFKALALFAVTLTVTATSVAGHAKPGCQSKCGNLSIPYPFGTGNGCNISSNFFITCNTNFNPPKAFLTTGDLVVLYISLDGYLRIQTAAGYDCYNSSGRSSYHIRGIRLVKFPLSHTKNNFIAIGCDTYAYVQGSLGHTYSTGCLTFCYNTTDGINGSCSGICCWQTVIPKGVRGYSVRLSSSYNLSYLLDFNPCSYGFVVEDGAYSFSVSHLADNSFSNKTFPIILDWTIGNQTCKEAKMHPLNYACKENSACIDAENGPGYLCKCVDGFQGNPYLLYGCQENNHMILMFLITQLIIICKCIVSLITGIGVSLLSSLLFSSWVYLGLKQRKLTKLKQQNFQQNGGILLREQLSKREECGETTKIFTAEELKNATNNYHDSRIVGRGGQGTVYKGILSDGRSVAIKKSIIGDQSQVQQFINEVIVLSQINHRNVVKFLGC</sequence>
<evidence type="ECO:0000313" key="10">
    <source>
        <dbReference type="Proteomes" id="UP000828251"/>
    </source>
</evidence>
<dbReference type="InterPro" id="IPR000719">
    <property type="entry name" value="Prot_kinase_dom"/>
</dbReference>
<proteinExistence type="predicted"/>
<feature type="chain" id="PRO_5039381184" description="Protein kinase domain-containing protein" evidence="7">
    <location>
        <begin position="22"/>
        <end position="445"/>
    </location>
</feature>
<organism evidence="9 10">
    <name type="scientific">Gossypium stocksii</name>
    <dbReference type="NCBI Taxonomy" id="47602"/>
    <lineage>
        <taxon>Eukaryota</taxon>
        <taxon>Viridiplantae</taxon>
        <taxon>Streptophyta</taxon>
        <taxon>Embryophyta</taxon>
        <taxon>Tracheophyta</taxon>
        <taxon>Spermatophyta</taxon>
        <taxon>Magnoliopsida</taxon>
        <taxon>eudicotyledons</taxon>
        <taxon>Gunneridae</taxon>
        <taxon>Pentapetalae</taxon>
        <taxon>rosids</taxon>
        <taxon>malvids</taxon>
        <taxon>Malvales</taxon>
        <taxon>Malvaceae</taxon>
        <taxon>Malvoideae</taxon>
        <taxon>Gossypium</taxon>
    </lineage>
</organism>
<dbReference type="SUPFAM" id="SSF56112">
    <property type="entry name" value="Protein kinase-like (PK-like)"/>
    <property type="match status" value="1"/>
</dbReference>
<feature type="domain" description="Protein kinase" evidence="8">
    <location>
        <begin position="383"/>
        <end position="445"/>
    </location>
</feature>
<keyword evidence="4 6" id="KW-1133">Transmembrane helix</keyword>
<protein>
    <recommendedName>
        <fullName evidence="8">Protein kinase domain-containing protein</fullName>
    </recommendedName>
</protein>
<dbReference type="EMBL" id="JAIQCV010000009">
    <property type="protein sequence ID" value="KAH1065191.1"/>
    <property type="molecule type" value="Genomic_DNA"/>
</dbReference>
<evidence type="ECO:0000256" key="7">
    <source>
        <dbReference type="SAM" id="SignalP"/>
    </source>
</evidence>
<dbReference type="PROSITE" id="PS50011">
    <property type="entry name" value="PROTEIN_KINASE_DOM"/>
    <property type="match status" value="1"/>
</dbReference>
<evidence type="ECO:0000313" key="9">
    <source>
        <dbReference type="EMBL" id="KAH1065191.1"/>
    </source>
</evidence>
<keyword evidence="10" id="KW-1185">Reference proteome</keyword>
<keyword evidence="5 6" id="KW-0472">Membrane</keyword>
<dbReference type="InterPro" id="IPR011009">
    <property type="entry name" value="Kinase-like_dom_sf"/>
</dbReference>
<feature type="signal peptide" evidence="7">
    <location>
        <begin position="1"/>
        <end position="21"/>
    </location>
</feature>
<dbReference type="GO" id="GO:0005524">
    <property type="term" value="F:ATP binding"/>
    <property type="evidence" value="ECO:0007669"/>
    <property type="project" value="InterPro"/>
</dbReference>
<dbReference type="AlphaFoldDB" id="A0A9D3UZ94"/>
<evidence type="ECO:0000256" key="3">
    <source>
        <dbReference type="ARBA" id="ARBA00022729"/>
    </source>
</evidence>
<dbReference type="Pfam" id="PF00069">
    <property type="entry name" value="Pkinase"/>
    <property type="match status" value="1"/>
</dbReference>
<evidence type="ECO:0000256" key="6">
    <source>
        <dbReference type="SAM" id="Phobius"/>
    </source>
</evidence>
<feature type="non-terminal residue" evidence="9">
    <location>
        <position position="445"/>
    </location>
</feature>
<dbReference type="GO" id="GO:0004672">
    <property type="term" value="F:protein kinase activity"/>
    <property type="evidence" value="ECO:0007669"/>
    <property type="project" value="InterPro"/>
</dbReference>
<dbReference type="PANTHER" id="PTHR33491">
    <property type="entry name" value="OSJNBA0016N04.9 PROTEIN"/>
    <property type="match status" value="1"/>
</dbReference>
<accession>A0A9D3UZ94</accession>
<dbReference type="GO" id="GO:0016020">
    <property type="term" value="C:membrane"/>
    <property type="evidence" value="ECO:0007669"/>
    <property type="project" value="UniProtKB-SubCell"/>
</dbReference>
<evidence type="ECO:0000256" key="5">
    <source>
        <dbReference type="ARBA" id="ARBA00023136"/>
    </source>
</evidence>
<name>A0A9D3UZ94_9ROSI</name>
<dbReference type="OrthoDB" id="4062651at2759"/>
<dbReference type="GO" id="GO:0030247">
    <property type="term" value="F:polysaccharide binding"/>
    <property type="evidence" value="ECO:0007669"/>
    <property type="project" value="InterPro"/>
</dbReference>
<feature type="transmembrane region" description="Helical" evidence="6">
    <location>
        <begin position="308"/>
        <end position="333"/>
    </location>
</feature>
<keyword evidence="2 6" id="KW-0812">Transmembrane</keyword>
<dbReference type="Gene3D" id="3.30.200.20">
    <property type="entry name" value="Phosphorylase Kinase, domain 1"/>
    <property type="match status" value="1"/>
</dbReference>
<comment type="caution">
    <text evidence="9">The sequence shown here is derived from an EMBL/GenBank/DDBJ whole genome shotgun (WGS) entry which is preliminary data.</text>
</comment>
<dbReference type="InterPro" id="IPR025287">
    <property type="entry name" value="WAK_GUB"/>
</dbReference>